<protein>
    <submittedName>
        <fullName evidence="1">Uncharacterized protein</fullName>
    </submittedName>
</protein>
<name>A0ACB7RLP2_HYAAI</name>
<dbReference type="Proteomes" id="UP000821845">
    <property type="component" value="Chromosome 9"/>
</dbReference>
<evidence type="ECO:0000313" key="1">
    <source>
        <dbReference type="EMBL" id="KAH6922596.1"/>
    </source>
</evidence>
<reference evidence="1" key="1">
    <citation type="submission" date="2020-05" db="EMBL/GenBank/DDBJ databases">
        <title>Large-scale comparative analyses of tick genomes elucidate their genetic diversity and vector capacities.</title>
        <authorList>
            <person name="Jia N."/>
            <person name="Wang J."/>
            <person name="Shi W."/>
            <person name="Du L."/>
            <person name="Sun Y."/>
            <person name="Zhan W."/>
            <person name="Jiang J."/>
            <person name="Wang Q."/>
            <person name="Zhang B."/>
            <person name="Ji P."/>
            <person name="Sakyi L.B."/>
            <person name="Cui X."/>
            <person name="Yuan T."/>
            <person name="Jiang B."/>
            <person name="Yang W."/>
            <person name="Lam T.T.-Y."/>
            <person name="Chang Q."/>
            <person name="Ding S."/>
            <person name="Wang X."/>
            <person name="Zhu J."/>
            <person name="Ruan X."/>
            <person name="Zhao L."/>
            <person name="Wei J."/>
            <person name="Que T."/>
            <person name="Du C."/>
            <person name="Cheng J."/>
            <person name="Dai P."/>
            <person name="Han X."/>
            <person name="Huang E."/>
            <person name="Gao Y."/>
            <person name="Liu J."/>
            <person name="Shao H."/>
            <person name="Ye R."/>
            <person name="Li L."/>
            <person name="Wei W."/>
            <person name="Wang X."/>
            <person name="Wang C."/>
            <person name="Yang T."/>
            <person name="Huo Q."/>
            <person name="Li W."/>
            <person name="Guo W."/>
            <person name="Chen H."/>
            <person name="Zhou L."/>
            <person name="Ni X."/>
            <person name="Tian J."/>
            <person name="Zhou Y."/>
            <person name="Sheng Y."/>
            <person name="Liu T."/>
            <person name="Pan Y."/>
            <person name="Xia L."/>
            <person name="Li J."/>
            <person name="Zhao F."/>
            <person name="Cao W."/>
        </authorList>
    </citation>
    <scope>NUCLEOTIDE SEQUENCE</scope>
    <source>
        <strain evidence="1">Hyas-2018</strain>
    </source>
</reference>
<proteinExistence type="predicted"/>
<keyword evidence="2" id="KW-1185">Reference proteome</keyword>
<dbReference type="EMBL" id="CM023489">
    <property type="protein sequence ID" value="KAH6922596.1"/>
    <property type="molecule type" value="Genomic_DNA"/>
</dbReference>
<organism evidence="1 2">
    <name type="scientific">Hyalomma asiaticum</name>
    <name type="common">Tick</name>
    <dbReference type="NCBI Taxonomy" id="266040"/>
    <lineage>
        <taxon>Eukaryota</taxon>
        <taxon>Metazoa</taxon>
        <taxon>Ecdysozoa</taxon>
        <taxon>Arthropoda</taxon>
        <taxon>Chelicerata</taxon>
        <taxon>Arachnida</taxon>
        <taxon>Acari</taxon>
        <taxon>Parasitiformes</taxon>
        <taxon>Ixodida</taxon>
        <taxon>Ixodoidea</taxon>
        <taxon>Ixodidae</taxon>
        <taxon>Hyalomminae</taxon>
        <taxon>Hyalomma</taxon>
    </lineage>
</organism>
<evidence type="ECO:0000313" key="2">
    <source>
        <dbReference type="Proteomes" id="UP000821845"/>
    </source>
</evidence>
<comment type="caution">
    <text evidence="1">The sequence shown here is derived from an EMBL/GenBank/DDBJ whole genome shotgun (WGS) entry which is preliminary data.</text>
</comment>
<accession>A0ACB7RLP2</accession>
<sequence>MAKDYYKVLGLRQGASEDCIKKAYRQLALKYHPDKNKSPDAEETFKDIREAYEILTTAKRGVTDSPSGHYHGSDSSYAGLYRQAGVYASHANWHSSGGFTCDFRPYSFSYSTFDAGYSFQQGSGQAASYGGFFSFYSNTQIYQTFGNVYYQDMMHPSQVCAGARYFSQTMYDGSLDPNARQSVRHNSSGLSGQPEERQNAPVERKLYLTLEEVVQGCSKKVKTTWLVPTGEGSEQRLEERVLTVNVKPGLPEGSKIALKCENGDPQRPALVDVVFVVRYKPHAVFKRQGADIYYVAKVSFGKALWGSNVEVPTLTANKISLPLKGVVRSGSMRRIQGGGLPDPMDPAKRGDLVVVIDVRFRLA</sequence>
<gene>
    <name evidence="1" type="ORF">HPB50_017022</name>
</gene>